<dbReference type="InterPro" id="IPR001645">
    <property type="entry name" value="Folylpolyglutamate_synth"/>
</dbReference>
<organism evidence="20 21">
    <name type="scientific">Lasallia pustulata</name>
    <dbReference type="NCBI Taxonomy" id="136370"/>
    <lineage>
        <taxon>Eukaryota</taxon>
        <taxon>Fungi</taxon>
        <taxon>Dikarya</taxon>
        <taxon>Ascomycota</taxon>
        <taxon>Pezizomycotina</taxon>
        <taxon>Lecanoromycetes</taxon>
        <taxon>OSLEUM clade</taxon>
        <taxon>Umbilicariomycetidae</taxon>
        <taxon>Umbilicariales</taxon>
        <taxon>Umbilicariaceae</taxon>
        <taxon>Lasallia</taxon>
    </lineage>
</organism>
<dbReference type="PROSITE" id="PS01012">
    <property type="entry name" value="FOLYLPOLYGLU_SYNT_2"/>
    <property type="match status" value="1"/>
</dbReference>
<protein>
    <recommendedName>
        <fullName evidence="17">Folylpolyglutamate synthase</fullName>
        <ecNumber evidence="17">6.3.2.17</ecNumber>
    </recommendedName>
    <alternativeName>
        <fullName evidence="17">Folylpoly-gamma-glutamate synthetase</fullName>
    </alternativeName>
    <alternativeName>
        <fullName evidence="17">Tetrahydrofolylpolyglutamate synthase</fullName>
    </alternativeName>
</protein>
<feature type="binding site" evidence="18">
    <location>
        <position position="343"/>
    </location>
    <ligand>
        <name>ATP</name>
        <dbReference type="ChEBI" id="CHEBI:30616"/>
    </ligand>
</feature>
<keyword evidence="13 19" id="KW-0460">Magnesium</keyword>
<keyword evidence="6" id="KW-0963">Cytoplasm</keyword>
<feature type="binding site" evidence="18">
    <location>
        <position position="357"/>
    </location>
    <ligand>
        <name>ATP</name>
        <dbReference type="ChEBI" id="CHEBI:30616"/>
    </ligand>
</feature>
<dbReference type="PANTHER" id="PTHR11136:SF5">
    <property type="entry name" value="FOLYLPOLYGLUTAMATE SYNTHASE, MITOCHONDRIAL"/>
    <property type="match status" value="1"/>
</dbReference>
<dbReference type="EC" id="6.3.2.17" evidence="17"/>
<name>A0A1W5D6H1_9LECA</name>
<dbReference type="Gene3D" id="3.40.1190.10">
    <property type="entry name" value="Mur-like, catalytic domain"/>
    <property type="match status" value="1"/>
</dbReference>
<dbReference type="PANTHER" id="PTHR11136">
    <property type="entry name" value="FOLYLPOLYGLUTAMATE SYNTHASE-RELATED"/>
    <property type="match status" value="1"/>
</dbReference>
<dbReference type="AlphaFoldDB" id="A0A1W5D6H1"/>
<reference evidence="21" key="1">
    <citation type="submission" date="2017-03" db="EMBL/GenBank/DDBJ databases">
        <authorList>
            <person name="Sharma R."/>
            <person name="Thines M."/>
        </authorList>
    </citation>
    <scope>NUCLEOTIDE SEQUENCE [LARGE SCALE GENOMIC DNA]</scope>
</reference>
<dbReference type="Proteomes" id="UP000192927">
    <property type="component" value="Unassembled WGS sequence"/>
</dbReference>
<comment type="subcellular location">
    <subcellularLocation>
        <location evidence="3">Cytoplasm</location>
    </subcellularLocation>
    <subcellularLocation>
        <location evidence="1">Mitochondrion inner membrane</location>
    </subcellularLocation>
    <subcellularLocation>
        <location evidence="2">Mitochondrion matrix</location>
    </subcellularLocation>
</comment>
<evidence type="ECO:0000313" key="21">
    <source>
        <dbReference type="Proteomes" id="UP000192927"/>
    </source>
</evidence>
<feature type="binding site" evidence="19">
    <location>
        <position position="201"/>
    </location>
    <ligand>
        <name>Mg(2+)</name>
        <dbReference type="ChEBI" id="CHEBI:18420"/>
        <label>1</label>
    </ligand>
</feature>
<proteinExistence type="inferred from homology"/>
<evidence type="ECO:0000256" key="12">
    <source>
        <dbReference type="ARBA" id="ARBA00022840"/>
    </source>
</evidence>
<keyword evidence="15" id="KW-0472">Membrane</keyword>
<evidence type="ECO:0000256" key="14">
    <source>
        <dbReference type="ARBA" id="ARBA00023128"/>
    </source>
</evidence>
<feature type="binding site" evidence="19">
    <location>
        <position position="229"/>
    </location>
    <ligand>
        <name>Mg(2+)</name>
        <dbReference type="ChEBI" id="CHEBI:18420"/>
        <label>1</label>
    </ligand>
</feature>
<evidence type="ECO:0000256" key="9">
    <source>
        <dbReference type="ARBA" id="ARBA00022723"/>
    </source>
</evidence>
<dbReference type="GO" id="GO:0005524">
    <property type="term" value="F:ATP binding"/>
    <property type="evidence" value="ECO:0007669"/>
    <property type="project" value="UniProtKB-KW"/>
</dbReference>
<dbReference type="PIRSF" id="PIRSF038895">
    <property type="entry name" value="FPGS"/>
    <property type="match status" value="1"/>
</dbReference>
<comment type="catalytic activity">
    <reaction evidence="16 17">
        <text>(6S)-5,6,7,8-tetrahydrofolyl-(gamma-L-Glu)(n) + L-glutamate + ATP = (6S)-5,6,7,8-tetrahydrofolyl-(gamma-L-Glu)(n+1) + ADP + phosphate + H(+)</text>
        <dbReference type="Rhea" id="RHEA:10580"/>
        <dbReference type="Rhea" id="RHEA-COMP:14738"/>
        <dbReference type="Rhea" id="RHEA-COMP:14740"/>
        <dbReference type="ChEBI" id="CHEBI:15378"/>
        <dbReference type="ChEBI" id="CHEBI:29985"/>
        <dbReference type="ChEBI" id="CHEBI:30616"/>
        <dbReference type="ChEBI" id="CHEBI:43474"/>
        <dbReference type="ChEBI" id="CHEBI:141005"/>
        <dbReference type="ChEBI" id="CHEBI:456216"/>
        <dbReference type="EC" id="6.3.2.17"/>
    </reaction>
</comment>
<dbReference type="GO" id="GO:0004326">
    <property type="term" value="F:tetrahydrofolylpolyglutamate synthase activity"/>
    <property type="evidence" value="ECO:0007669"/>
    <property type="project" value="UniProtKB-EC"/>
</dbReference>
<dbReference type="InterPro" id="IPR023600">
    <property type="entry name" value="Folylpolyglutamate_synth_euk"/>
</dbReference>
<dbReference type="GO" id="GO:0046872">
    <property type="term" value="F:metal ion binding"/>
    <property type="evidence" value="ECO:0007669"/>
    <property type="project" value="UniProtKB-KW"/>
</dbReference>
<evidence type="ECO:0000256" key="19">
    <source>
        <dbReference type="PIRSR" id="PIRSR038895-2"/>
    </source>
</evidence>
<dbReference type="GO" id="GO:0005829">
    <property type="term" value="C:cytosol"/>
    <property type="evidence" value="ECO:0007669"/>
    <property type="project" value="TreeGrafter"/>
</dbReference>
<dbReference type="GO" id="GO:0005759">
    <property type="term" value="C:mitochondrial matrix"/>
    <property type="evidence" value="ECO:0007669"/>
    <property type="project" value="UniProtKB-SubCell"/>
</dbReference>
<keyword evidence="11" id="KW-0999">Mitochondrion inner membrane</keyword>
<evidence type="ECO:0000256" key="4">
    <source>
        <dbReference type="ARBA" id="ARBA00005150"/>
    </source>
</evidence>
<keyword evidence="7 17" id="KW-0554">One-carbon metabolism</keyword>
<evidence type="ECO:0000313" key="20">
    <source>
        <dbReference type="EMBL" id="SLM38499.1"/>
    </source>
</evidence>
<keyword evidence="12 18" id="KW-0067">ATP-binding</keyword>
<dbReference type="GO" id="GO:0005743">
    <property type="term" value="C:mitochondrial inner membrane"/>
    <property type="evidence" value="ECO:0007669"/>
    <property type="project" value="UniProtKB-SubCell"/>
</dbReference>
<sequence length="500" mass="54968">MQALWKPYSLHGLLIARRLIYTSQRMERTYSDAVAALNTLQSNYAVVNAIRASGRSLNKQSIPEMIEWCRKIGYEPSDFNSLRPIHIAGTKGKGSTSAFISSILAQYLPSVSQPNPVIQKVGLYISPHLRFVRERIQINNQPLSEEDFAEFFFQTWDRLEDAARSAGQPTDTTAKPVYFRFLTLMAFHAYMTEGVDTAIIECGIGGEYDSTNILVSPTVSGITSLGIDHTAMLGNTIEEIAWHKAGIMKPQAPAYTVLQPPGAMEVLQQRAANLGVQLHVVPIHPELHTIKLGLAADFQKTNASLAIQIAAAHLRALGHKALTTEPLPLEFKRGLEQVHWPGRCETRREKGIAWHLDGGHTLESIRLAATWFASQIPPLPPSPSPAANPAQRKRVLLFNQQTRDASALALALHATLAAALADEQPFSHAVFCSNVTFKERGYKPDLVSMNTSEDEVGGLGVQWGLKRTWEGVDGRTVVVVKGTVEEAVGWIFVVGCRGRA</sequence>
<evidence type="ECO:0000256" key="10">
    <source>
        <dbReference type="ARBA" id="ARBA00022741"/>
    </source>
</evidence>
<dbReference type="SUPFAM" id="SSF53623">
    <property type="entry name" value="MurD-like peptide ligases, catalytic domain"/>
    <property type="match status" value="1"/>
</dbReference>
<evidence type="ECO:0000256" key="2">
    <source>
        <dbReference type="ARBA" id="ARBA00004305"/>
    </source>
</evidence>
<keyword evidence="21" id="KW-1185">Reference proteome</keyword>
<evidence type="ECO:0000256" key="16">
    <source>
        <dbReference type="ARBA" id="ARBA00047493"/>
    </source>
</evidence>
<evidence type="ECO:0000256" key="11">
    <source>
        <dbReference type="ARBA" id="ARBA00022792"/>
    </source>
</evidence>
<keyword evidence="8 17" id="KW-0436">Ligase</keyword>
<dbReference type="FunFam" id="3.40.1190.10:FF:000009">
    <property type="entry name" value="Folylpolyglutamate synthase"/>
    <property type="match status" value="1"/>
</dbReference>
<evidence type="ECO:0000256" key="15">
    <source>
        <dbReference type="ARBA" id="ARBA00023136"/>
    </source>
</evidence>
<keyword evidence="9 19" id="KW-0479">Metal-binding</keyword>
<dbReference type="UniPathway" id="UPA00850"/>
<evidence type="ECO:0000256" key="5">
    <source>
        <dbReference type="ARBA" id="ARBA00008276"/>
    </source>
</evidence>
<accession>A0A1W5D6H1</accession>
<feature type="binding site" evidence="19">
    <location>
        <position position="126"/>
    </location>
    <ligand>
        <name>Mg(2+)</name>
        <dbReference type="ChEBI" id="CHEBI:18420"/>
        <label>1</label>
    </ligand>
</feature>
<keyword evidence="10 18" id="KW-0547">Nucleotide-binding</keyword>
<dbReference type="SUPFAM" id="SSF53244">
    <property type="entry name" value="MurD-like peptide ligases, peptide-binding domain"/>
    <property type="match status" value="1"/>
</dbReference>
<dbReference type="InterPro" id="IPR036615">
    <property type="entry name" value="Mur_ligase_C_dom_sf"/>
</dbReference>
<dbReference type="NCBIfam" id="TIGR01499">
    <property type="entry name" value="folC"/>
    <property type="match status" value="1"/>
</dbReference>
<keyword evidence="14" id="KW-0496">Mitochondrion</keyword>
<evidence type="ECO:0000256" key="17">
    <source>
        <dbReference type="PIRNR" id="PIRNR038895"/>
    </source>
</evidence>
<dbReference type="InterPro" id="IPR018109">
    <property type="entry name" value="Folylpolyglutamate_synth_CS"/>
</dbReference>
<evidence type="ECO:0000256" key="18">
    <source>
        <dbReference type="PIRSR" id="PIRSR038895-1"/>
    </source>
</evidence>
<evidence type="ECO:0000256" key="3">
    <source>
        <dbReference type="ARBA" id="ARBA00004496"/>
    </source>
</evidence>
<comment type="function">
    <text evidence="17">Catalyzes conversion of folates to polyglutamate derivatives allowing concentration of folate compounds in the cell and the intracellular retention of these cofactors, which are important substrates for most of the folate-dependent enzymes that are involved in one-carbon transfer reactions involved in purine, pyrimidine and amino acid synthesis.</text>
</comment>
<evidence type="ECO:0000256" key="1">
    <source>
        <dbReference type="ARBA" id="ARBA00004273"/>
    </source>
</evidence>
<comment type="pathway">
    <text evidence="4 17">Cofactor biosynthesis; tetrahydrofolylpolyglutamate biosynthesis.</text>
</comment>
<evidence type="ECO:0000256" key="6">
    <source>
        <dbReference type="ARBA" id="ARBA00022490"/>
    </source>
</evidence>
<comment type="similarity">
    <text evidence="5 17">Belongs to the folylpolyglutamate synthase family.</text>
</comment>
<evidence type="ECO:0000256" key="13">
    <source>
        <dbReference type="ARBA" id="ARBA00022842"/>
    </source>
</evidence>
<comment type="cofactor">
    <cofactor evidence="17">
        <name>a monovalent cation</name>
        <dbReference type="ChEBI" id="CHEBI:60242"/>
    </cofactor>
    <text evidence="17">A monovalent cation.</text>
</comment>
<evidence type="ECO:0000256" key="8">
    <source>
        <dbReference type="ARBA" id="ARBA00022598"/>
    </source>
</evidence>
<dbReference type="GO" id="GO:0006730">
    <property type="term" value="P:one-carbon metabolic process"/>
    <property type="evidence" value="ECO:0007669"/>
    <property type="project" value="UniProtKB-KW"/>
</dbReference>
<dbReference type="EMBL" id="FWEW01002512">
    <property type="protein sequence ID" value="SLM38499.1"/>
    <property type="molecule type" value="Genomic_DNA"/>
</dbReference>
<evidence type="ECO:0000256" key="7">
    <source>
        <dbReference type="ARBA" id="ARBA00022563"/>
    </source>
</evidence>
<dbReference type="InterPro" id="IPR036565">
    <property type="entry name" value="Mur-like_cat_sf"/>
</dbReference>